<keyword evidence="4 6" id="KW-1133">Transmembrane helix</keyword>
<comment type="similarity">
    <text evidence="2">Belongs to the TMEM9 family.</text>
</comment>
<keyword evidence="5 6" id="KW-0472">Membrane</keyword>
<sequence length="377" mass="40988">MVSVVTGPCSILWGAWLPTENPLRSVDTVFINPLAHAQQESQYECTIALQGGRILCCSTSPLVPQYDKHCWVSPFNLLTKTLRRYCVSHFQRKSVYFVFRFSASTPGNFRSVILAAYEDARCQCICVDRLGSYNGTKPTRKIYVAAVPADKCVCTIMLGKDADLCPYCDCKYQVRSTTTIKVVVCLILVIISALTLYMLFLLLLEPLLSARRAGRKLMTSQADSSSCLGSSSESAPAGAAPARTVYGRQSFMANAEMPWIRTVTTAGSGGHLPGSKGLGIAVSWNRVETGTGELLNMEQSTLDASPDQTRLRQRSAKPDLLILPAAGSSRPPLSAPGAAAAAGVSTVVKSVRDQQQRWKGNVEVQRARVFNDHTLLN</sequence>
<evidence type="ECO:0000313" key="7">
    <source>
        <dbReference type="EMBL" id="GAA50693.1"/>
    </source>
</evidence>
<evidence type="ECO:0008006" key="9">
    <source>
        <dbReference type="Google" id="ProtNLM"/>
    </source>
</evidence>
<dbReference type="EMBL" id="DF143069">
    <property type="protein sequence ID" value="GAA50693.1"/>
    <property type="molecule type" value="Genomic_DNA"/>
</dbReference>
<evidence type="ECO:0000313" key="8">
    <source>
        <dbReference type="Proteomes" id="UP000008909"/>
    </source>
</evidence>
<evidence type="ECO:0000256" key="6">
    <source>
        <dbReference type="SAM" id="Phobius"/>
    </source>
</evidence>
<dbReference type="Pfam" id="PF05434">
    <property type="entry name" value="Tmemb_9"/>
    <property type="match status" value="1"/>
</dbReference>
<reference key="2">
    <citation type="submission" date="2011-10" db="EMBL/GenBank/DDBJ databases">
        <title>The genome and transcriptome sequence of Clonorchis sinensis provide insights into the carcinogenic liver fluke.</title>
        <authorList>
            <person name="Wang X."/>
            <person name="Huang Y."/>
            <person name="Chen W."/>
            <person name="Liu H."/>
            <person name="Guo L."/>
            <person name="Chen Y."/>
            <person name="Luo F."/>
            <person name="Zhou W."/>
            <person name="Sun J."/>
            <person name="Mao Q."/>
            <person name="Liang P."/>
            <person name="Zhou C."/>
            <person name="Tian Y."/>
            <person name="Men J."/>
            <person name="Lv X."/>
            <person name="Huang L."/>
            <person name="Zhou J."/>
            <person name="Hu Y."/>
            <person name="Li R."/>
            <person name="Zhang F."/>
            <person name="Lei H."/>
            <person name="Li X."/>
            <person name="Hu X."/>
            <person name="Liang C."/>
            <person name="Xu J."/>
            <person name="Wu Z."/>
            <person name="Yu X."/>
        </authorList>
    </citation>
    <scope>NUCLEOTIDE SEQUENCE</scope>
    <source>
        <strain>Henan</strain>
    </source>
</reference>
<proteinExistence type="inferred from homology"/>
<evidence type="ECO:0000256" key="4">
    <source>
        <dbReference type="ARBA" id="ARBA00022989"/>
    </source>
</evidence>
<dbReference type="Proteomes" id="UP000008909">
    <property type="component" value="Unassembled WGS sequence"/>
</dbReference>
<evidence type="ECO:0000256" key="1">
    <source>
        <dbReference type="ARBA" id="ARBA00004370"/>
    </source>
</evidence>
<dbReference type="PANTHER" id="PTHR13064:SF6">
    <property type="entry name" value="TRANSMEMBRANE PROTEIN 9"/>
    <property type="match status" value="1"/>
</dbReference>
<accession>G7YCK9</accession>
<keyword evidence="3 6" id="KW-0812">Transmembrane</keyword>
<dbReference type="AlphaFoldDB" id="G7YCK9"/>
<dbReference type="GO" id="GO:0005765">
    <property type="term" value="C:lysosomal membrane"/>
    <property type="evidence" value="ECO:0007669"/>
    <property type="project" value="InterPro"/>
</dbReference>
<evidence type="ECO:0000256" key="5">
    <source>
        <dbReference type="ARBA" id="ARBA00023136"/>
    </source>
</evidence>
<name>G7YCK9_CLOSI</name>
<gene>
    <name evidence="7" type="ORF">CLF_104917</name>
</gene>
<dbReference type="PANTHER" id="PTHR13064">
    <property type="entry name" value="TRANSMEMBRANE PROTEIN 9 FAMILY MEMBER"/>
    <property type="match status" value="1"/>
</dbReference>
<dbReference type="InterPro" id="IPR008853">
    <property type="entry name" value="TMEM9/TMEM9B"/>
</dbReference>
<comment type="subcellular location">
    <subcellularLocation>
        <location evidence="1">Membrane</location>
    </subcellularLocation>
</comment>
<protein>
    <recommendedName>
        <fullName evidence="9">Transmembrane protein 9</fullName>
    </recommendedName>
</protein>
<keyword evidence="8" id="KW-1185">Reference proteome</keyword>
<organism evidence="7 8">
    <name type="scientific">Clonorchis sinensis</name>
    <name type="common">Chinese liver fluke</name>
    <dbReference type="NCBI Taxonomy" id="79923"/>
    <lineage>
        <taxon>Eukaryota</taxon>
        <taxon>Metazoa</taxon>
        <taxon>Spiralia</taxon>
        <taxon>Lophotrochozoa</taxon>
        <taxon>Platyhelminthes</taxon>
        <taxon>Trematoda</taxon>
        <taxon>Digenea</taxon>
        <taxon>Opisthorchiida</taxon>
        <taxon>Opisthorchiata</taxon>
        <taxon>Opisthorchiidae</taxon>
        <taxon>Clonorchis</taxon>
    </lineage>
</organism>
<reference evidence="7" key="1">
    <citation type="journal article" date="2011" name="Genome Biol.">
        <title>The draft genome of the carcinogenic human liver fluke Clonorchis sinensis.</title>
        <authorList>
            <person name="Wang X."/>
            <person name="Chen W."/>
            <person name="Huang Y."/>
            <person name="Sun J."/>
            <person name="Men J."/>
            <person name="Liu H."/>
            <person name="Luo F."/>
            <person name="Guo L."/>
            <person name="Lv X."/>
            <person name="Deng C."/>
            <person name="Zhou C."/>
            <person name="Fan Y."/>
            <person name="Li X."/>
            <person name="Huang L."/>
            <person name="Hu Y."/>
            <person name="Liang C."/>
            <person name="Hu X."/>
            <person name="Xu J."/>
            <person name="Yu X."/>
        </authorList>
    </citation>
    <scope>NUCLEOTIDE SEQUENCE [LARGE SCALE GENOMIC DNA]</scope>
    <source>
        <strain evidence="7">Henan</strain>
    </source>
</reference>
<evidence type="ECO:0000256" key="3">
    <source>
        <dbReference type="ARBA" id="ARBA00022692"/>
    </source>
</evidence>
<evidence type="ECO:0000256" key="2">
    <source>
        <dbReference type="ARBA" id="ARBA00007264"/>
    </source>
</evidence>
<feature type="transmembrane region" description="Helical" evidence="6">
    <location>
        <begin position="180"/>
        <end position="208"/>
    </location>
</feature>